<keyword evidence="1 4" id="KW-0812">Transmembrane</keyword>
<evidence type="ECO:0000256" key="2">
    <source>
        <dbReference type="ARBA" id="ARBA00022989"/>
    </source>
</evidence>
<feature type="transmembrane region" description="Helical" evidence="4">
    <location>
        <begin position="175"/>
        <end position="199"/>
    </location>
</feature>
<evidence type="ECO:0000256" key="4">
    <source>
        <dbReference type="SAM" id="Phobius"/>
    </source>
</evidence>
<accession>A0A1H7Y0P0</accession>
<name>A0A1H7Y0P0_9STRE</name>
<gene>
    <name evidence="5" type="ORF">SAMN04487839_1253</name>
</gene>
<feature type="transmembrane region" description="Helical" evidence="4">
    <location>
        <begin position="140"/>
        <end position="163"/>
    </location>
</feature>
<protein>
    <submittedName>
        <fullName evidence="5">TrbL/VirB6 plasmid conjugal transfer protein</fullName>
    </submittedName>
</protein>
<dbReference type="AlphaFoldDB" id="A0A1H7Y0P0"/>
<evidence type="ECO:0000256" key="1">
    <source>
        <dbReference type="ARBA" id="ARBA00022692"/>
    </source>
</evidence>
<reference evidence="5 6" key="1">
    <citation type="submission" date="2016-10" db="EMBL/GenBank/DDBJ databases">
        <authorList>
            <person name="de Groot N.N."/>
        </authorList>
    </citation>
    <scope>NUCLEOTIDE SEQUENCE [LARGE SCALE GENOMIC DNA]</scope>
    <source>
        <strain evidence="5 6">VTM1R29</strain>
    </source>
</reference>
<sequence>MDNIAKSLAEYSPTVNDYATKINTALLPVASIIILTFFLVDVLSWNKRLGQEGGGLTVQLWMEITLSYVIAFILVYYTAEIFDVIVYVFNQAIKLVNAVLPSQKFSADVDTSGLSGYIFKQVVGLVGKFTRYIADTVTNIVAFIRFFQMYILKAVAPLIVAFFMSEQTRQMAINFLKLFAAYAFQGLLLVIIIKLYPALVSDDLFTASEGNWVTAFASIAKGIVYIFTLFSSQRLAKSLLNAM</sequence>
<dbReference type="Pfam" id="PF04610">
    <property type="entry name" value="TrbL"/>
    <property type="match status" value="1"/>
</dbReference>
<feature type="transmembrane region" description="Helical" evidence="4">
    <location>
        <begin position="66"/>
        <end position="89"/>
    </location>
</feature>
<dbReference type="EMBL" id="FOBM01000025">
    <property type="protein sequence ID" value="SEM39756.1"/>
    <property type="molecule type" value="Genomic_DNA"/>
</dbReference>
<dbReference type="InterPro" id="IPR007688">
    <property type="entry name" value="Conjugal_tfr_TrbL/VirB6"/>
</dbReference>
<organism evidence="5 6">
    <name type="scientific">Streptococcus gallolyticus</name>
    <dbReference type="NCBI Taxonomy" id="315405"/>
    <lineage>
        <taxon>Bacteria</taxon>
        <taxon>Bacillati</taxon>
        <taxon>Bacillota</taxon>
        <taxon>Bacilli</taxon>
        <taxon>Lactobacillales</taxon>
        <taxon>Streptococcaceae</taxon>
        <taxon>Streptococcus</taxon>
    </lineage>
</organism>
<evidence type="ECO:0000256" key="3">
    <source>
        <dbReference type="ARBA" id="ARBA00023136"/>
    </source>
</evidence>
<dbReference type="GO" id="GO:0030255">
    <property type="term" value="P:protein secretion by the type IV secretion system"/>
    <property type="evidence" value="ECO:0007669"/>
    <property type="project" value="InterPro"/>
</dbReference>
<keyword evidence="3 4" id="KW-0472">Membrane</keyword>
<dbReference type="RefSeq" id="WP_074596932.1">
    <property type="nucleotide sequence ID" value="NZ_FNUH01000015.1"/>
</dbReference>
<proteinExistence type="predicted"/>
<feature type="transmembrane region" description="Helical" evidence="4">
    <location>
        <begin position="25"/>
        <end position="45"/>
    </location>
</feature>
<keyword evidence="2 4" id="KW-1133">Transmembrane helix</keyword>
<evidence type="ECO:0000313" key="6">
    <source>
        <dbReference type="Proteomes" id="UP000182764"/>
    </source>
</evidence>
<feature type="transmembrane region" description="Helical" evidence="4">
    <location>
        <begin position="211"/>
        <end position="230"/>
    </location>
</feature>
<evidence type="ECO:0000313" key="5">
    <source>
        <dbReference type="EMBL" id="SEM39756.1"/>
    </source>
</evidence>
<dbReference type="Proteomes" id="UP000182764">
    <property type="component" value="Unassembled WGS sequence"/>
</dbReference>